<dbReference type="Gene3D" id="1.10.10.10">
    <property type="entry name" value="Winged helix-like DNA-binding domain superfamily/Winged helix DNA-binding domain"/>
    <property type="match status" value="1"/>
</dbReference>
<evidence type="ECO:0000313" key="3">
    <source>
        <dbReference type="Proteomes" id="UP000473014"/>
    </source>
</evidence>
<proteinExistence type="predicted"/>
<gene>
    <name evidence="2" type="ORF">F0L17_14635</name>
</gene>
<keyword evidence="3" id="KW-1185">Reference proteome</keyword>
<evidence type="ECO:0000256" key="1">
    <source>
        <dbReference type="SAM" id="MobiDB-lite"/>
    </source>
</evidence>
<feature type="region of interest" description="Disordered" evidence="1">
    <location>
        <begin position="239"/>
        <end position="258"/>
    </location>
</feature>
<evidence type="ECO:0000313" key="2">
    <source>
        <dbReference type="EMBL" id="MTE20322.1"/>
    </source>
</evidence>
<dbReference type="InterPro" id="IPR036388">
    <property type="entry name" value="WH-like_DNA-bd_sf"/>
</dbReference>
<dbReference type="Proteomes" id="UP000473014">
    <property type="component" value="Unassembled WGS sequence"/>
</dbReference>
<reference evidence="2 3" key="1">
    <citation type="submission" date="2019-11" db="EMBL/GenBank/DDBJ databases">
        <authorList>
            <person name="Yuan L."/>
        </authorList>
    </citation>
    <scope>NUCLEOTIDE SEQUENCE [LARGE SCALE GENOMIC DNA]</scope>
    <source>
        <strain evidence="2 3">TRM43335</strain>
    </source>
</reference>
<organism evidence="2 3">
    <name type="scientific">Streptomyces taklimakanensis</name>
    <dbReference type="NCBI Taxonomy" id="2569853"/>
    <lineage>
        <taxon>Bacteria</taxon>
        <taxon>Bacillati</taxon>
        <taxon>Actinomycetota</taxon>
        <taxon>Actinomycetes</taxon>
        <taxon>Kitasatosporales</taxon>
        <taxon>Streptomycetaceae</taxon>
        <taxon>Streptomyces</taxon>
    </lineage>
</organism>
<protein>
    <submittedName>
        <fullName evidence="2">Uncharacterized protein</fullName>
    </submittedName>
</protein>
<sequence length="258" mass="28622">MTLPAAAPLRHGYSLADLDRLARAVTTSNLVWWAAGDRDDLYAAAWHGIVEHLYTADEKPSRADLRNAGLSALEYDTRDTMRHRGAIHDGRTGQRYAAYWEWAGRATPGPEATVIDRHALHQIWPRLSPRHRQILTALAATDDHTQAAAALNLAAGTYRSHLFAARRTFLALWHQGETPSRLWRNDQRAARSGDGPRGSRRLTVSQVEAYRRRCLAGEPRDALAAEAGVHVKTLNALLRGRSKPAPDTRPARTQEVAA</sequence>
<name>A0A6G2BEJ1_9ACTN</name>
<dbReference type="AlphaFoldDB" id="A0A6G2BEJ1"/>
<accession>A0A6G2BEJ1</accession>
<dbReference type="OrthoDB" id="3481861at2"/>
<dbReference type="EMBL" id="WIXO01000001">
    <property type="protein sequence ID" value="MTE20322.1"/>
    <property type="molecule type" value="Genomic_DNA"/>
</dbReference>
<dbReference type="RefSeq" id="WP_155071431.1">
    <property type="nucleotide sequence ID" value="NZ_WIXO01000001.1"/>
</dbReference>
<comment type="caution">
    <text evidence="2">The sequence shown here is derived from an EMBL/GenBank/DDBJ whole genome shotgun (WGS) entry which is preliminary data.</text>
</comment>